<accession>A0A916NF31</accession>
<evidence type="ECO:0000256" key="3">
    <source>
        <dbReference type="ARBA" id="ARBA00022643"/>
    </source>
</evidence>
<dbReference type="InterPro" id="IPR000415">
    <property type="entry name" value="Nitroreductase-like"/>
</dbReference>
<dbReference type="PANTHER" id="PTHR43821:SF1">
    <property type="entry name" value="NAD(P)H NITROREDUCTASE YDJA-RELATED"/>
    <property type="match status" value="1"/>
</dbReference>
<dbReference type="EC" id="1.-.-.-" evidence="7"/>
<proteinExistence type="inferred from homology"/>
<comment type="cofactor">
    <cofactor evidence="8">
        <name>FMN</name>
        <dbReference type="ChEBI" id="CHEBI:58210"/>
    </cofactor>
    <text evidence="8">Binds 1 FMN per subunit.</text>
</comment>
<keyword evidence="11" id="KW-1185">Reference proteome</keyword>
<protein>
    <recommendedName>
        <fullName evidence="7">Putative NAD(P)H nitroreductase</fullName>
        <ecNumber evidence="7">1.-.-.-</ecNumber>
    </recommendedName>
</protein>
<dbReference type="InterPro" id="IPR029479">
    <property type="entry name" value="Nitroreductase"/>
</dbReference>
<dbReference type="Proteomes" id="UP000683507">
    <property type="component" value="Chromosome"/>
</dbReference>
<reference evidence="10" key="1">
    <citation type="submission" date="2021-04" db="EMBL/GenBank/DDBJ databases">
        <authorList>
            <person name="Rodrigo-Torres L."/>
            <person name="Arahal R. D."/>
            <person name="Lucena T."/>
        </authorList>
    </citation>
    <scope>NUCLEOTIDE SEQUENCE</scope>
    <source>
        <strain evidence="10">AS29M-1</strain>
    </source>
</reference>
<sequence length="196" mass="23011">MKYNLSEITEVIQNRRTIFPEQYSERKVHREIVEKILNNAVWAPSHGMTQPWRFRVYMNDQLTELSDFLSNTYKEFIGDNFDQGKFDKIKRRPLLSSAVIVVNMARDKREKILEIEEVEAVACAVQNMYLTATAYGIGGFWSTPKFIYTDLVKEFFELGENDKCLGIFYLGYPKEEIGWPKGQRKPIEYVTKWVGE</sequence>
<dbReference type="InterPro" id="IPR026021">
    <property type="entry name" value="YdjA-like"/>
</dbReference>
<evidence type="ECO:0000259" key="9">
    <source>
        <dbReference type="Pfam" id="PF00881"/>
    </source>
</evidence>
<evidence type="ECO:0000256" key="5">
    <source>
        <dbReference type="ARBA" id="ARBA00023002"/>
    </source>
</evidence>
<dbReference type="GO" id="GO:0016491">
    <property type="term" value="F:oxidoreductase activity"/>
    <property type="evidence" value="ECO:0007669"/>
    <property type="project" value="UniProtKB-UniRule"/>
</dbReference>
<dbReference type="RefSeq" id="WP_258540442.1">
    <property type="nucleotide sequence ID" value="NZ_OU015584.1"/>
</dbReference>
<name>A0A916NF31_9FLAO</name>
<evidence type="ECO:0000256" key="7">
    <source>
        <dbReference type="PIRNR" id="PIRNR000232"/>
    </source>
</evidence>
<organism evidence="10 11">
    <name type="scientific">Parvicella tangerina</name>
    <dbReference type="NCBI Taxonomy" id="2829795"/>
    <lineage>
        <taxon>Bacteria</taxon>
        <taxon>Pseudomonadati</taxon>
        <taxon>Bacteroidota</taxon>
        <taxon>Flavobacteriia</taxon>
        <taxon>Flavobacteriales</taxon>
        <taxon>Parvicellaceae</taxon>
        <taxon>Parvicella</taxon>
    </lineage>
</organism>
<keyword evidence="4 7" id="KW-0521">NADP</keyword>
<evidence type="ECO:0000313" key="11">
    <source>
        <dbReference type="Proteomes" id="UP000683507"/>
    </source>
</evidence>
<comment type="similarity">
    <text evidence="1 7">Belongs to the nitroreductase family.</text>
</comment>
<dbReference type="SUPFAM" id="SSF55469">
    <property type="entry name" value="FMN-dependent nitroreductase-like"/>
    <property type="match status" value="1"/>
</dbReference>
<feature type="binding site" description="in other chain" evidence="8">
    <location>
        <begin position="15"/>
        <end position="17"/>
    </location>
    <ligand>
        <name>FMN</name>
        <dbReference type="ChEBI" id="CHEBI:58210"/>
        <note>ligand shared between dimeric partners</note>
    </ligand>
</feature>
<dbReference type="KEGG" id="ptan:CRYO30217_00201"/>
<gene>
    <name evidence="10" type="primary">ydjA</name>
    <name evidence="10" type="ORF">CRYO30217_00201</name>
</gene>
<dbReference type="PIRSF" id="PIRSF000232">
    <property type="entry name" value="YdjA"/>
    <property type="match status" value="1"/>
</dbReference>
<evidence type="ECO:0000256" key="6">
    <source>
        <dbReference type="ARBA" id="ARBA00023027"/>
    </source>
</evidence>
<dbReference type="InterPro" id="IPR052530">
    <property type="entry name" value="NAD(P)H_nitroreductase"/>
</dbReference>
<evidence type="ECO:0000256" key="8">
    <source>
        <dbReference type="PIRSR" id="PIRSR000232-1"/>
    </source>
</evidence>
<keyword evidence="5 7" id="KW-0560">Oxidoreductase</keyword>
<feature type="binding site" evidence="8">
    <location>
        <position position="46"/>
    </location>
    <ligand>
        <name>FMN</name>
        <dbReference type="ChEBI" id="CHEBI:58210"/>
        <note>ligand shared between dimeric partners</note>
    </ligand>
</feature>
<feature type="domain" description="Nitroreductase" evidence="9">
    <location>
        <begin position="12"/>
        <end position="172"/>
    </location>
</feature>
<evidence type="ECO:0000256" key="4">
    <source>
        <dbReference type="ARBA" id="ARBA00022857"/>
    </source>
</evidence>
<evidence type="ECO:0000256" key="1">
    <source>
        <dbReference type="ARBA" id="ARBA00007118"/>
    </source>
</evidence>
<keyword evidence="6 7" id="KW-0520">NAD</keyword>
<dbReference type="Pfam" id="PF00881">
    <property type="entry name" value="Nitroreductase"/>
    <property type="match status" value="1"/>
</dbReference>
<dbReference type="CDD" id="cd02135">
    <property type="entry name" value="YdjA-like"/>
    <property type="match status" value="1"/>
</dbReference>
<dbReference type="Gene3D" id="3.40.109.10">
    <property type="entry name" value="NADH Oxidase"/>
    <property type="match status" value="1"/>
</dbReference>
<dbReference type="AlphaFoldDB" id="A0A916NF31"/>
<evidence type="ECO:0000313" key="10">
    <source>
        <dbReference type="EMBL" id="CAG5076790.1"/>
    </source>
</evidence>
<dbReference type="PANTHER" id="PTHR43821">
    <property type="entry name" value="NAD(P)H NITROREDUCTASE YDJA-RELATED"/>
    <property type="match status" value="1"/>
</dbReference>
<dbReference type="EMBL" id="OU015584">
    <property type="protein sequence ID" value="CAG5076790.1"/>
    <property type="molecule type" value="Genomic_DNA"/>
</dbReference>
<keyword evidence="3 7" id="KW-0288">FMN</keyword>
<feature type="binding site" description="in other chain" evidence="8">
    <location>
        <begin position="141"/>
        <end position="143"/>
    </location>
    <ligand>
        <name>FMN</name>
        <dbReference type="ChEBI" id="CHEBI:58210"/>
        <note>ligand shared between dimeric partners</note>
    </ligand>
</feature>
<evidence type="ECO:0000256" key="2">
    <source>
        <dbReference type="ARBA" id="ARBA00022630"/>
    </source>
</evidence>
<keyword evidence="2 7" id="KW-0285">Flavoprotein</keyword>